<dbReference type="AlphaFoldDB" id="A0A392R4M8"/>
<proteinExistence type="predicted"/>
<evidence type="ECO:0000313" key="2">
    <source>
        <dbReference type="EMBL" id="MCI30505.1"/>
    </source>
</evidence>
<accession>A0A392R4M8</accession>
<organism evidence="2 3">
    <name type="scientific">Trifolium medium</name>
    <dbReference type="NCBI Taxonomy" id="97028"/>
    <lineage>
        <taxon>Eukaryota</taxon>
        <taxon>Viridiplantae</taxon>
        <taxon>Streptophyta</taxon>
        <taxon>Embryophyta</taxon>
        <taxon>Tracheophyta</taxon>
        <taxon>Spermatophyta</taxon>
        <taxon>Magnoliopsida</taxon>
        <taxon>eudicotyledons</taxon>
        <taxon>Gunneridae</taxon>
        <taxon>Pentapetalae</taxon>
        <taxon>rosids</taxon>
        <taxon>fabids</taxon>
        <taxon>Fabales</taxon>
        <taxon>Fabaceae</taxon>
        <taxon>Papilionoideae</taxon>
        <taxon>50 kb inversion clade</taxon>
        <taxon>NPAAA clade</taxon>
        <taxon>Hologalegina</taxon>
        <taxon>IRL clade</taxon>
        <taxon>Trifolieae</taxon>
        <taxon>Trifolium</taxon>
    </lineage>
</organism>
<protein>
    <submittedName>
        <fullName evidence="2">Uncharacterized protein</fullName>
    </submittedName>
</protein>
<keyword evidence="1" id="KW-0812">Transmembrane</keyword>
<name>A0A392R4M8_9FABA</name>
<keyword evidence="1" id="KW-0472">Membrane</keyword>
<reference evidence="2 3" key="1">
    <citation type="journal article" date="2018" name="Front. Plant Sci.">
        <title>Red Clover (Trifolium pratense) and Zigzag Clover (T. medium) - A Picture of Genomic Similarities and Differences.</title>
        <authorList>
            <person name="Dluhosova J."/>
            <person name="Istvanek J."/>
            <person name="Nedelnik J."/>
            <person name="Repkova J."/>
        </authorList>
    </citation>
    <scope>NUCLEOTIDE SEQUENCE [LARGE SCALE GENOMIC DNA]</scope>
    <source>
        <strain evidence="3">cv. 10/8</strain>
        <tissue evidence="2">Leaf</tissue>
    </source>
</reference>
<feature type="transmembrane region" description="Helical" evidence="1">
    <location>
        <begin position="95"/>
        <end position="114"/>
    </location>
</feature>
<sequence length="127" mass="14647">MCWPFMPSWISFKIYSTRPSSTHFNKGIENPLRYNLPSRTTYVQALCLISAASFLSSGNSPEIRKRKIGVIQLLLSMSQMSRTSGDFSMLGFDNVSWMSDWFPPFFLLVLAILIKRQLLRYVLVERA</sequence>
<keyword evidence="3" id="KW-1185">Reference proteome</keyword>
<evidence type="ECO:0000256" key="1">
    <source>
        <dbReference type="SAM" id="Phobius"/>
    </source>
</evidence>
<evidence type="ECO:0000313" key="3">
    <source>
        <dbReference type="Proteomes" id="UP000265520"/>
    </source>
</evidence>
<keyword evidence="1" id="KW-1133">Transmembrane helix</keyword>
<comment type="caution">
    <text evidence="2">The sequence shown here is derived from an EMBL/GenBank/DDBJ whole genome shotgun (WGS) entry which is preliminary data.</text>
</comment>
<dbReference type="EMBL" id="LXQA010180179">
    <property type="protein sequence ID" value="MCI30505.1"/>
    <property type="molecule type" value="Genomic_DNA"/>
</dbReference>
<dbReference type="Proteomes" id="UP000265520">
    <property type="component" value="Unassembled WGS sequence"/>
</dbReference>